<name>A0A068YGM4_ECHMU</name>
<keyword evidence="3" id="KW-1185">Reference proteome</keyword>
<dbReference type="AlphaFoldDB" id="A0A068YGM4"/>
<evidence type="ECO:0000313" key="3">
    <source>
        <dbReference type="Proteomes" id="UP000017246"/>
    </source>
</evidence>
<dbReference type="OrthoDB" id="10012272at2759"/>
<dbReference type="EMBL" id="LN902841">
    <property type="protein sequence ID" value="CDS41383.1"/>
    <property type="molecule type" value="Genomic_DNA"/>
</dbReference>
<feature type="compositionally biased region" description="Low complexity" evidence="1">
    <location>
        <begin position="160"/>
        <end position="173"/>
    </location>
</feature>
<feature type="region of interest" description="Disordered" evidence="1">
    <location>
        <begin position="132"/>
        <end position="188"/>
    </location>
</feature>
<proteinExistence type="predicted"/>
<dbReference type="Proteomes" id="UP000017246">
    <property type="component" value="Unassembled WGS sequence"/>
</dbReference>
<accession>A0A068YGM4</accession>
<protein>
    <submittedName>
        <fullName evidence="2">Uncharacterized protein</fullName>
    </submittedName>
</protein>
<sequence>MTTQFDFPRLPSILPYRSFRVKDPTFIQLQRRRRQQQQQSLNFLSTSLLCSQMTLQPPVTHFRIQTYRCSSVSSYQEPQKYSIRPVESAANQVPTTSFGRKVSYVSPLPSPVEDTRAFENVKRVLPMLTGHAASPHFPPSLNSEAEKLDVETPSPRTEDSFSSPTSSFGSSVSTPPPSLVEEEERETPCKSILRRANEEMKEWLMTAPGEGGLGRKGITSPDCISQFLSAFFKKGVRFDVERNSTHTYEKDCCDDVLVNDVKKNRIERHLCYLNLLHRDGH</sequence>
<organism evidence="2 3">
    <name type="scientific">Echinococcus multilocularis</name>
    <name type="common">Fox tapeworm</name>
    <dbReference type="NCBI Taxonomy" id="6211"/>
    <lineage>
        <taxon>Eukaryota</taxon>
        <taxon>Metazoa</taxon>
        <taxon>Spiralia</taxon>
        <taxon>Lophotrochozoa</taxon>
        <taxon>Platyhelminthes</taxon>
        <taxon>Cestoda</taxon>
        <taxon>Eucestoda</taxon>
        <taxon>Cyclophyllidea</taxon>
        <taxon>Taeniidae</taxon>
        <taxon>Echinococcus</taxon>
    </lineage>
</organism>
<reference evidence="2" key="1">
    <citation type="journal article" date="2013" name="Nature">
        <title>The genomes of four tapeworm species reveal adaptations to parasitism.</title>
        <authorList>
            <person name="Tsai I.J."/>
            <person name="Zarowiecki M."/>
            <person name="Holroyd N."/>
            <person name="Garciarrubio A."/>
            <person name="Sanchez-Flores A."/>
            <person name="Brooks K.L."/>
            <person name="Tracey A."/>
            <person name="Bobes R.J."/>
            <person name="Fragoso G."/>
            <person name="Sciutto E."/>
            <person name="Aslett M."/>
            <person name="Beasley H."/>
            <person name="Bennett H.M."/>
            <person name="Cai J."/>
            <person name="Camicia F."/>
            <person name="Clark R."/>
            <person name="Cucher M."/>
            <person name="De Silva N."/>
            <person name="Day T.A."/>
            <person name="Deplazes P."/>
            <person name="Estrada K."/>
            <person name="Fernandez C."/>
            <person name="Holland P.W."/>
            <person name="Hou J."/>
            <person name="Hu S."/>
            <person name="Huckvale T."/>
            <person name="Hung S.S."/>
            <person name="Kamenetzky L."/>
            <person name="Keane J.A."/>
            <person name="Kiss F."/>
            <person name="Koziol U."/>
            <person name="Lambert O."/>
            <person name="Liu K."/>
            <person name="Luo X."/>
            <person name="Luo Y."/>
            <person name="Macchiaroli N."/>
            <person name="Nichol S."/>
            <person name="Paps J."/>
            <person name="Parkinson J."/>
            <person name="Pouchkina-Stantcheva N."/>
            <person name="Riddiford N."/>
            <person name="Rosenzvit M."/>
            <person name="Salinas G."/>
            <person name="Wasmuth J.D."/>
            <person name="Zamanian M."/>
            <person name="Zheng Y."/>
            <person name="Cai X."/>
            <person name="Soberon X."/>
            <person name="Olson P.D."/>
            <person name="Laclette J.P."/>
            <person name="Brehm K."/>
            <person name="Berriman M."/>
            <person name="Garciarrubio A."/>
            <person name="Bobes R.J."/>
            <person name="Fragoso G."/>
            <person name="Sanchez-Flores A."/>
            <person name="Estrada K."/>
            <person name="Cevallos M.A."/>
            <person name="Morett E."/>
            <person name="Gonzalez V."/>
            <person name="Portillo T."/>
            <person name="Ochoa-Leyva A."/>
            <person name="Jose M.V."/>
            <person name="Sciutto E."/>
            <person name="Landa A."/>
            <person name="Jimenez L."/>
            <person name="Valdes V."/>
            <person name="Carrero J.C."/>
            <person name="Larralde C."/>
            <person name="Morales-Montor J."/>
            <person name="Limon-Lason J."/>
            <person name="Soberon X."/>
            <person name="Laclette J.P."/>
        </authorList>
    </citation>
    <scope>NUCLEOTIDE SEQUENCE [LARGE SCALE GENOMIC DNA]</scope>
</reference>
<evidence type="ECO:0000313" key="2">
    <source>
        <dbReference type="EMBL" id="CDS41383.1"/>
    </source>
</evidence>
<evidence type="ECO:0000256" key="1">
    <source>
        <dbReference type="SAM" id="MobiDB-lite"/>
    </source>
</evidence>
<gene>
    <name evidence="2" type="ORF">EmuJ_000903000</name>
</gene>
<reference evidence="2" key="2">
    <citation type="submission" date="2015-11" db="EMBL/GenBank/DDBJ databases">
        <authorList>
            <person name="Zhang Y."/>
            <person name="Guo Z."/>
        </authorList>
    </citation>
    <scope>NUCLEOTIDE SEQUENCE</scope>
</reference>